<comment type="caution">
    <text evidence="9">The sequence shown here is derived from an EMBL/GenBank/DDBJ whole genome shotgun (WGS) entry which is preliminary data.</text>
</comment>
<dbReference type="PANTHER" id="PTHR34040:SF7">
    <property type="entry name" value="SURFACE PRESENTATION OF ANTIGENS PROTEIN SPAQ"/>
    <property type="match status" value="1"/>
</dbReference>
<evidence type="ECO:0000256" key="5">
    <source>
        <dbReference type="ARBA" id="ARBA00022989"/>
    </source>
</evidence>
<dbReference type="InterPro" id="IPR002191">
    <property type="entry name" value="Bac_export_3"/>
</dbReference>
<keyword evidence="4 8" id="KW-0812">Transmembrane</keyword>
<gene>
    <name evidence="9" type="primary">sctS</name>
    <name evidence="9" type="ORF">ACFO3Q_06210</name>
</gene>
<dbReference type="RefSeq" id="WP_377003777.1">
    <property type="nucleotide sequence ID" value="NZ_JBHSGG010000016.1"/>
</dbReference>
<evidence type="ECO:0000313" key="10">
    <source>
        <dbReference type="Proteomes" id="UP001595892"/>
    </source>
</evidence>
<protein>
    <submittedName>
        <fullName evidence="9">Type III secretion system export apparatus subunit SctS</fullName>
    </submittedName>
</protein>
<reference evidence="10" key="1">
    <citation type="journal article" date="2019" name="Int. J. Syst. Evol. Microbiol.">
        <title>The Global Catalogue of Microorganisms (GCM) 10K type strain sequencing project: providing services to taxonomists for standard genome sequencing and annotation.</title>
        <authorList>
            <consortium name="The Broad Institute Genomics Platform"/>
            <consortium name="The Broad Institute Genome Sequencing Center for Infectious Disease"/>
            <person name="Wu L."/>
            <person name="Ma J."/>
        </authorList>
    </citation>
    <scope>NUCLEOTIDE SEQUENCE [LARGE SCALE GENOMIC DNA]</scope>
    <source>
        <strain evidence="10">CGMCC 1.13574</strain>
    </source>
</reference>
<dbReference type="NCBIfam" id="TIGR01403">
    <property type="entry name" value="fliQ_rel_III"/>
    <property type="match status" value="1"/>
</dbReference>
<keyword evidence="6" id="KW-0843">Virulence</keyword>
<evidence type="ECO:0000256" key="3">
    <source>
        <dbReference type="ARBA" id="ARBA00022475"/>
    </source>
</evidence>
<evidence type="ECO:0000256" key="6">
    <source>
        <dbReference type="ARBA" id="ARBA00023026"/>
    </source>
</evidence>
<evidence type="ECO:0000256" key="4">
    <source>
        <dbReference type="ARBA" id="ARBA00022692"/>
    </source>
</evidence>
<feature type="transmembrane region" description="Helical" evidence="8">
    <location>
        <begin position="12"/>
        <end position="36"/>
    </location>
</feature>
<dbReference type="PRINTS" id="PR00952">
    <property type="entry name" value="TYPE3IMQPROT"/>
</dbReference>
<evidence type="ECO:0000256" key="7">
    <source>
        <dbReference type="ARBA" id="ARBA00023136"/>
    </source>
</evidence>
<evidence type="ECO:0000313" key="9">
    <source>
        <dbReference type="EMBL" id="MFC4727762.1"/>
    </source>
</evidence>
<keyword evidence="7 8" id="KW-0472">Membrane</keyword>
<dbReference type="PANTHER" id="PTHR34040">
    <property type="entry name" value="FLAGELLAR BIOSYNTHETIC PROTEIN FLIQ"/>
    <property type="match status" value="1"/>
</dbReference>
<evidence type="ECO:0000256" key="2">
    <source>
        <dbReference type="ARBA" id="ARBA00006156"/>
    </source>
</evidence>
<organism evidence="9 10">
    <name type="scientific">Coralloluteibacterium thermophilum</name>
    <dbReference type="NCBI Taxonomy" id="2707049"/>
    <lineage>
        <taxon>Bacteria</taxon>
        <taxon>Pseudomonadati</taxon>
        <taxon>Pseudomonadota</taxon>
        <taxon>Gammaproteobacteria</taxon>
        <taxon>Lysobacterales</taxon>
        <taxon>Lysobacteraceae</taxon>
        <taxon>Coralloluteibacterium</taxon>
    </lineage>
</organism>
<comment type="subcellular location">
    <subcellularLocation>
        <location evidence="1">Cell membrane</location>
        <topology evidence="1">Multi-pass membrane protein</topology>
    </subcellularLocation>
</comment>
<accession>A0ABV9NHB1</accession>
<name>A0ABV9NHB1_9GAMM</name>
<dbReference type="InterPro" id="IPR006306">
    <property type="entry name" value="T3SS_HrpO"/>
</dbReference>
<dbReference type="Proteomes" id="UP001595892">
    <property type="component" value="Unassembled WGS sequence"/>
</dbReference>
<sequence length="89" mass="9868">MMTDVLELTRQALWLVLLLSAPPIVAASVMGLLVAFLQAATQMQEQTFAYTVKFVAIVITLFVTAALLGGTLYTFSDRLFLDFPTLIRR</sequence>
<dbReference type="EMBL" id="JBHSGG010000016">
    <property type="protein sequence ID" value="MFC4727762.1"/>
    <property type="molecule type" value="Genomic_DNA"/>
</dbReference>
<evidence type="ECO:0000256" key="8">
    <source>
        <dbReference type="SAM" id="Phobius"/>
    </source>
</evidence>
<keyword evidence="3" id="KW-1003">Cell membrane</keyword>
<evidence type="ECO:0000256" key="1">
    <source>
        <dbReference type="ARBA" id="ARBA00004651"/>
    </source>
</evidence>
<comment type="similarity">
    <text evidence="2">Belongs to the FliQ/MopD/SpaQ family.</text>
</comment>
<dbReference type="PIRSF" id="PIRSF004669">
    <property type="entry name" value="FliQ"/>
    <property type="match status" value="1"/>
</dbReference>
<proteinExistence type="inferred from homology"/>
<keyword evidence="5 8" id="KW-1133">Transmembrane helix</keyword>
<feature type="transmembrane region" description="Helical" evidence="8">
    <location>
        <begin position="48"/>
        <end position="75"/>
    </location>
</feature>
<dbReference type="Pfam" id="PF01313">
    <property type="entry name" value="Bac_export_3"/>
    <property type="match status" value="1"/>
</dbReference>
<keyword evidence="10" id="KW-1185">Reference proteome</keyword>